<evidence type="ECO:0008006" key="4">
    <source>
        <dbReference type="Google" id="ProtNLM"/>
    </source>
</evidence>
<evidence type="ECO:0000313" key="3">
    <source>
        <dbReference type="Proteomes" id="UP000235672"/>
    </source>
</evidence>
<dbReference type="OrthoDB" id="1193027at2759"/>
<keyword evidence="1" id="KW-0472">Membrane</keyword>
<accession>A0A2J6Q0A0</accession>
<gene>
    <name evidence="2" type="ORF">NA56DRAFT_197785</name>
</gene>
<proteinExistence type="predicted"/>
<feature type="transmembrane region" description="Helical" evidence="1">
    <location>
        <begin position="37"/>
        <end position="57"/>
    </location>
</feature>
<keyword evidence="1" id="KW-0812">Transmembrane</keyword>
<protein>
    <recommendedName>
        <fullName evidence="4">RING-type domain-containing protein</fullName>
    </recommendedName>
</protein>
<dbReference type="EMBL" id="KZ613488">
    <property type="protein sequence ID" value="PMD19711.1"/>
    <property type="molecule type" value="Genomic_DNA"/>
</dbReference>
<evidence type="ECO:0000256" key="1">
    <source>
        <dbReference type="SAM" id="Phobius"/>
    </source>
</evidence>
<dbReference type="AlphaFoldDB" id="A0A2J6Q0A0"/>
<sequence length="248" mass="27222">MLRQRQNTVVRYHMVVKEVVLRTHDSSQLTTKQVNGIIGGALGLVGLCAILTTLVCWRRRRRAPITIHNYIFPTGGVGSWLRNFGLNRTQLGGGLGIGPQYGTPNSAGYVESEAGDINAGPGRQATKTCAYQNHQLPASEFDARAPTARCNHGAEDCKGCLTIHLEQLLNEGVRWNQITCPRCLENSRQVLSYDDVMRFAITNPAVAERFLVQRRRDIGAEPNATFRQAHYAPSTAADSGIFSQADGD</sequence>
<reference evidence="2 3" key="1">
    <citation type="submission" date="2016-05" db="EMBL/GenBank/DDBJ databases">
        <title>A degradative enzymes factory behind the ericoid mycorrhizal symbiosis.</title>
        <authorList>
            <consortium name="DOE Joint Genome Institute"/>
            <person name="Martino E."/>
            <person name="Morin E."/>
            <person name="Grelet G."/>
            <person name="Kuo A."/>
            <person name="Kohler A."/>
            <person name="Daghino S."/>
            <person name="Barry K."/>
            <person name="Choi C."/>
            <person name="Cichocki N."/>
            <person name="Clum A."/>
            <person name="Copeland A."/>
            <person name="Hainaut M."/>
            <person name="Haridas S."/>
            <person name="Labutti K."/>
            <person name="Lindquist E."/>
            <person name="Lipzen A."/>
            <person name="Khouja H.-R."/>
            <person name="Murat C."/>
            <person name="Ohm R."/>
            <person name="Olson A."/>
            <person name="Spatafora J."/>
            <person name="Veneault-Fourrey C."/>
            <person name="Henrissat B."/>
            <person name="Grigoriev I."/>
            <person name="Martin F."/>
            <person name="Perotto S."/>
        </authorList>
    </citation>
    <scope>NUCLEOTIDE SEQUENCE [LARGE SCALE GENOMIC DNA]</scope>
    <source>
        <strain evidence="2 3">UAMH 7357</strain>
    </source>
</reference>
<dbReference type="Proteomes" id="UP000235672">
    <property type="component" value="Unassembled WGS sequence"/>
</dbReference>
<keyword evidence="1" id="KW-1133">Transmembrane helix</keyword>
<organism evidence="2 3">
    <name type="scientific">Hyaloscypha hepaticicola</name>
    <dbReference type="NCBI Taxonomy" id="2082293"/>
    <lineage>
        <taxon>Eukaryota</taxon>
        <taxon>Fungi</taxon>
        <taxon>Dikarya</taxon>
        <taxon>Ascomycota</taxon>
        <taxon>Pezizomycotina</taxon>
        <taxon>Leotiomycetes</taxon>
        <taxon>Helotiales</taxon>
        <taxon>Hyaloscyphaceae</taxon>
        <taxon>Hyaloscypha</taxon>
    </lineage>
</organism>
<evidence type="ECO:0000313" key="2">
    <source>
        <dbReference type="EMBL" id="PMD19711.1"/>
    </source>
</evidence>
<name>A0A2J6Q0A0_9HELO</name>
<keyword evidence="3" id="KW-1185">Reference proteome</keyword>